<gene>
    <name evidence="1" type="ORF">BOKJ2_LOCUS96</name>
</gene>
<accession>A0A811JPY1</accession>
<organism evidence="1 2">
    <name type="scientific">Bursaphelenchus okinawaensis</name>
    <dbReference type="NCBI Taxonomy" id="465554"/>
    <lineage>
        <taxon>Eukaryota</taxon>
        <taxon>Metazoa</taxon>
        <taxon>Ecdysozoa</taxon>
        <taxon>Nematoda</taxon>
        <taxon>Chromadorea</taxon>
        <taxon>Rhabditida</taxon>
        <taxon>Tylenchina</taxon>
        <taxon>Tylenchomorpha</taxon>
        <taxon>Aphelenchoidea</taxon>
        <taxon>Aphelenchoididae</taxon>
        <taxon>Bursaphelenchus</taxon>
    </lineage>
</organism>
<sequence length="77" mass="8769">MVYVDNTVLYIVPLDSVAEINKIHGRGQLPIVVYLGRRSATAFREHFLSLLRRAVFMDYSELRADDPTFVSSVVVIQ</sequence>
<proteinExistence type="predicted"/>
<dbReference type="EMBL" id="CAJFCW020000001">
    <property type="protein sequence ID" value="CAG9077241.1"/>
    <property type="molecule type" value="Genomic_DNA"/>
</dbReference>
<dbReference type="Proteomes" id="UP000614601">
    <property type="component" value="Unassembled WGS sequence"/>
</dbReference>
<dbReference type="EMBL" id="CAJFDH010000001">
    <property type="protein sequence ID" value="CAD5205412.1"/>
    <property type="molecule type" value="Genomic_DNA"/>
</dbReference>
<keyword evidence="2" id="KW-1185">Reference proteome</keyword>
<dbReference type="Proteomes" id="UP000783686">
    <property type="component" value="Unassembled WGS sequence"/>
</dbReference>
<name>A0A811JPY1_9BILA</name>
<evidence type="ECO:0000313" key="1">
    <source>
        <dbReference type="EMBL" id="CAD5205412.1"/>
    </source>
</evidence>
<reference evidence="1" key="1">
    <citation type="submission" date="2020-09" db="EMBL/GenBank/DDBJ databases">
        <authorList>
            <person name="Kikuchi T."/>
        </authorList>
    </citation>
    <scope>NUCLEOTIDE SEQUENCE</scope>
    <source>
        <strain evidence="1">SH1</strain>
    </source>
</reference>
<evidence type="ECO:0000313" key="2">
    <source>
        <dbReference type="Proteomes" id="UP000614601"/>
    </source>
</evidence>
<comment type="caution">
    <text evidence="1">The sequence shown here is derived from an EMBL/GenBank/DDBJ whole genome shotgun (WGS) entry which is preliminary data.</text>
</comment>
<protein>
    <submittedName>
        <fullName evidence="1">Uncharacterized protein</fullName>
    </submittedName>
</protein>
<dbReference type="AlphaFoldDB" id="A0A811JPY1"/>